<proteinExistence type="predicted"/>
<protein>
    <recommendedName>
        <fullName evidence="3">Fibronectin type-III domain-containing protein</fullName>
    </recommendedName>
</protein>
<evidence type="ECO:0000313" key="1">
    <source>
        <dbReference type="EMBL" id="ETR68584.1"/>
    </source>
</evidence>
<evidence type="ECO:0008006" key="3">
    <source>
        <dbReference type="Google" id="ProtNLM"/>
    </source>
</evidence>
<comment type="caution">
    <text evidence="1">The sequence shown here is derived from an EMBL/GenBank/DDBJ whole genome shotgun (WGS) entry which is preliminary data.</text>
</comment>
<dbReference type="EMBL" id="ATBP01000902">
    <property type="protein sequence ID" value="ETR68584.1"/>
    <property type="molecule type" value="Genomic_DNA"/>
</dbReference>
<dbReference type="InterPro" id="IPR013783">
    <property type="entry name" value="Ig-like_fold"/>
</dbReference>
<sequence>NDIAPVIEHQPVTSASSDLPLQICANVTDEESIKGVYLHYRPKTNEMPYEIIEMKKQNRSFSEYSAMIPQKHITSFGIQYFIQTIDISGNKAQSSPYDIIIDDNHAPELPAKPEVSLMAEGYKIEWEQAEDIDTKGYKIYIGNSLDDLKLFEDIKDHTSIIINGINQNSYVSVSAYDESGNEGNKITLTELKVIKTQKIPLNSGWNLISLNVEIDNQSPDEVLNSIFSQLVKVKSITKSYDPFMPSFLNNLKAMEQGKGYWINIENDMDLYISGKPLCDNSSHNLKKGWNLIGYNCQSTQAVEEVFSEILSVLVKVKNIQYSYDPDIPPFFNTLKDLIPGEGYWVNVSEDITLHYLCTN</sequence>
<dbReference type="AlphaFoldDB" id="A0A1V1P1B4"/>
<dbReference type="Proteomes" id="UP000189670">
    <property type="component" value="Unassembled WGS sequence"/>
</dbReference>
<organism evidence="1 2">
    <name type="scientific">Candidatus Magnetoglobus multicellularis str. Araruama</name>
    <dbReference type="NCBI Taxonomy" id="890399"/>
    <lineage>
        <taxon>Bacteria</taxon>
        <taxon>Pseudomonadati</taxon>
        <taxon>Thermodesulfobacteriota</taxon>
        <taxon>Desulfobacteria</taxon>
        <taxon>Desulfobacterales</taxon>
        <taxon>Desulfobacteraceae</taxon>
        <taxon>Candidatus Magnetoglobus</taxon>
    </lineage>
</organism>
<feature type="non-terminal residue" evidence="1">
    <location>
        <position position="1"/>
    </location>
</feature>
<reference evidence="2" key="1">
    <citation type="submission" date="2012-11" db="EMBL/GenBank/DDBJ databases">
        <authorList>
            <person name="Lucero-Rivera Y.E."/>
            <person name="Tovar-Ramirez D."/>
        </authorList>
    </citation>
    <scope>NUCLEOTIDE SEQUENCE [LARGE SCALE GENOMIC DNA]</scope>
    <source>
        <strain evidence="2">Araruama</strain>
    </source>
</reference>
<gene>
    <name evidence="1" type="ORF">OMM_10373</name>
</gene>
<accession>A0A1V1P1B4</accession>
<dbReference type="Gene3D" id="2.60.40.10">
    <property type="entry name" value="Immunoglobulins"/>
    <property type="match status" value="1"/>
</dbReference>
<name>A0A1V1P1B4_9BACT</name>
<evidence type="ECO:0000313" key="2">
    <source>
        <dbReference type="Proteomes" id="UP000189670"/>
    </source>
</evidence>